<feature type="domain" description="PAS" evidence="14">
    <location>
        <begin position="307"/>
        <end position="378"/>
    </location>
</feature>
<evidence type="ECO:0000256" key="11">
    <source>
        <dbReference type="ARBA" id="ARBA00023136"/>
    </source>
</evidence>
<dbReference type="InterPro" id="IPR036097">
    <property type="entry name" value="HisK_dim/P_sf"/>
</dbReference>
<dbReference type="GO" id="GO:0000155">
    <property type="term" value="F:phosphorelay sensor kinase activity"/>
    <property type="evidence" value="ECO:0007669"/>
    <property type="project" value="InterPro"/>
</dbReference>
<dbReference type="NCBIfam" id="TIGR00229">
    <property type="entry name" value="sensory_box"/>
    <property type="match status" value="2"/>
</dbReference>
<dbReference type="GO" id="GO:0005524">
    <property type="term" value="F:ATP binding"/>
    <property type="evidence" value="ECO:0007669"/>
    <property type="project" value="UniProtKB-KW"/>
</dbReference>
<dbReference type="Pfam" id="PF13188">
    <property type="entry name" value="PAS_8"/>
    <property type="match status" value="1"/>
</dbReference>
<feature type="region of interest" description="Disordered" evidence="12">
    <location>
        <begin position="78"/>
        <end position="100"/>
    </location>
</feature>
<dbReference type="EC" id="2.7.13.3" evidence="3"/>
<evidence type="ECO:0000259" key="15">
    <source>
        <dbReference type="PROSITE" id="PS50113"/>
    </source>
</evidence>
<dbReference type="SMART" id="SM00388">
    <property type="entry name" value="HisKA"/>
    <property type="match status" value="1"/>
</dbReference>
<dbReference type="PROSITE" id="PS50113">
    <property type="entry name" value="PAC"/>
    <property type="match status" value="1"/>
</dbReference>
<dbReference type="InterPro" id="IPR003594">
    <property type="entry name" value="HATPase_dom"/>
</dbReference>
<dbReference type="PANTHER" id="PTHR43047:SF72">
    <property type="entry name" value="OSMOSENSING HISTIDINE PROTEIN KINASE SLN1"/>
    <property type="match status" value="1"/>
</dbReference>
<dbReference type="InterPro" id="IPR003018">
    <property type="entry name" value="GAF"/>
</dbReference>
<dbReference type="PROSITE" id="PS50109">
    <property type="entry name" value="HIS_KIN"/>
    <property type="match status" value="1"/>
</dbReference>
<dbReference type="InterPro" id="IPR001610">
    <property type="entry name" value="PAC"/>
</dbReference>
<keyword evidence="6" id="KW-0808">Transferase</keyword>
<dbReference type="InterPro" id="IPR005467">
    <property type="entry name" value="His_kinase_dom"/>
</dbReference>
<dbReference type="AlphaFoldDB" id="A0A3A8IQU2"/>
<keyword evidence="11" id="KW-0472">Membrane</keyword>
<dbReference type="SMART" id="SM00387">
    <property type="entry name" value="HATPase_c"/>
    <property type="match status" value="1"/>
</dbReference>
<dbReference type="Gene3D" id="3.30.450.40">
    <property type="match status" value="1"/>
</dbReference>
<dbReference type="Pfam" id="PF00512">
    <property type="entry name" value="HisKA"/>
    <property type="match status" value="1"/>
</dbReference>
<dbReference type="InterPro" id="IPR003661">
    <property type="entry name" value="HisK_dim/P_dom"/>
</dbReference>
<dbReference type="Gene3D" id="3.30.565.10">
    <property type="entry name" value="Histidine kinase-like ATPase, C-terminal domain"/>
    <property type="match status" value="1"/>
</dbReference>
<dbReference type="FunFam" id="3.30.565.10:FF:000023">
    <property type="entry name" value="PAS domain-containing sensor histidine kinase"/>
    <property type="match status" value="1"/>
</dbReference>
<dbReference type="CDD" id="cd00082">
    <property type="entry name" value="HisKA"/>
    <property type="match status" value="1"/>
</dbReference>
<dbReference type="CDD" id="cd00130">
    <property type="entry name" value="PAS"/>
    <property type="match status" value="1"/>
</dbReference>
<evidence type="ECO:0000256" key="8">
    <source>
        <dbReference type="ARBA" id="ARBA00022777"/>
    </source>
</evidence>
<dbReference type="SUPFAM" id="SSF55785">
    <property type="entry name" value="PYP-like sensor domain (PAS domain)"/>
    <property type="match status" value="2"/>
</dbReference>
<keyword evidence="5" id="KW-0597">Phosphoprotein</keyword>
<evidence type="ECO:0000256" key="7">
    <source>
        <dbReference type="ARBA" id="ARBA00022741"/>
    </source>
</evidence>
<dbReference type="InterPro" id="IPR000700">
    <property type="entry name" value="PAS-assoc_C"/>
</dbReference>
<dbReference type="Pfam" id="PF08448">
    <property type="entry name" value="PAS_4"/>
    <property type="match status" value="1"/>
</dbReference>
<evidence type="ECO:0000313" key="17">
    <source>
        <dbReference type="Proteomes" id="UP000268094"/>
    </source>
</evidence>
<dbReference type="CDD" id="cd00075">
    <property type="entry name" value="HATPase"/>
    <property type="match status" value="1"/>
</dbReference>
<protein>
    <recommendedName>
        <fullName evidence="3">histidine kinase</fullName>
        <ecNumber evidence="3">2.7.13.3</ecNumber>
    </recommendedName>
</protein>
<keyword evidence="7" id="KW-0547">Nucleotide-binding</keyword>
<dbReference type="Gene3D" id="3.30.450.20">
    <property type="entry name" value="PAS domain"/>
    <property type="match status" value="2"/>
</dbReference>
<dbReference type="SMART" id="SM00065">
    <property type="entry name" value="GAF"/>
    <property type="match status" value="1"/>
</dbReference>
<evidence type="ECO:0000256" key="9">
    <source>
        <dbReference type="ARBA" id="ARBA00022840"/>
    </source>
</evidence>
<keyword evidence="8" id="KW-0418">Kinase</keyword>
<dbReference type="PROSITE" id="PS50112">
    <property type="entry name" value="PAS"/>
    <property type="match status" value="1"/>
</dbReference>
<comment type="caution">
    <text evidence="16">The sequence shown here is derived from an EMBL/GenBank/DDBJ whole genome shotgun (WGS) entry which is preliminary data.</text>
</comment>
<dbReference type="SUPFAM" id="SSF55874">
    <property type="entry name" value="ATPase domain of HSP90 chaperone/DNA topoisomerase II/histidine kinase"/>
    <property type="match status" value="1"/>
</dbReference>
<name>A0A3A8IQU2_9BACT</name>
<dbReference type="PANTHER" id="PTHR43047">
    <property type="entry name" value="TWO-COMPONENT HISTIDINE PROTEIN KINASE"/>
    <property type="match status" value="1"/>
</dbReference>
<dbReference type="InterPro" id="IPR035965">
    <property type="entry name" value="PAS-like_dom_sf"/>
</dbReference>
<feature type="domain" description="Histidine kinase" evidence="13">
    <location>
        <begin position="636"/>
        <end position="856"/>
    </location>
</feature>
<reference evidence="17" key="1">
    <citation type="submission" date="2018-09" db="EMBL/GenBank/DDBJ databases">
        <authorList>
            <person name="Livingstone P.G."/>
            <person name="Whitworth D.E."/>
        </authorList>
    </citation>
    <scope>NUCLEOTIDE SEQUENCE [LARGE SCALE GENOMIC DNA]</scope>
    <source>
        <strain evidence="17">CA054A</strain>
    </source>
</reference>
<keyword evidence="9" id="KW-0067">ATP-binding</keyword>
<evidence type="ECO:0000256" key="1">
    <source>
        <dbReference type="ARBA" id="ARBA00000085"/>
    </source>
</evidence>
<dbReference type="PRINTS" id="PR00344">
    <property type="entry name" value="BCTRLSENSOR"/>
</dbReference>
<dbReference type="InterPro" id="IPR004358">
    <property type="entry name" value="Sig_transdc_His_kin-like_C"/>
</dbReference>
<accession>A0A3A8IQU2</accession>
<evidence type="ECO:0000256" key="12">
    <source>
        <dbReference type="SAM" id="MobiDB-lite"/>
    </source>
</evidence>
<sequence>MEEHCADADHKVTEERLALLSVLQELTVAALDLLDPNKPADSFLDRVAERLGCMVALWLQTDAQGRVRLQGASGLSTASRQLPIPGSSEPPLERGPGEPELPYPELASPGLVRWSVPIADSGPGAGHVSSALLLYFDREPHLPRQYRGMVERLGRVLRTALIHRQLFARTLDSERDLHQQKTLLESLSEASVEGILIASPDGRILTHNRRFVEMWGLEEEIQSASNELLLRAISELVEEPARLLARAASFFEDIHTSGHDELRLKDGRVFDQYNAPVVSADGVYYGRAVYFRDITARQRTERDLQRERDFSSAVLDTARALVIVLDPDGRIVRFNRACQEMTGYSFEELRGAHFWKRLQPPEERKRVEANYAVLAAGQGHEQYESHWLTRQGERRLISWSSNVLRGETGAVEYVIGTGIDITEQRRAEQERDQTFQREQQARARAEDQEARSAFLAEASGLLAGELAPEDALRSVAALTVLRFADWCTVDLLDPDHSFQRITEARSEALRAMSPAKILCSPPDLDAAHGPGRVLRLGEPEFFPEGCPSAALGCMRDGQGGAGVVEFESWMSVPLLARGHTLGAITLARSEAGGRYGPAEFALAQELARRAAMAVDNARLYQQAQMAIGLRDEFLSIASHELKTPVTSLQLSVQGLMRLTRTGALRTAPVETVTHSLEVIERQAKRMAKLVNTLLDVSRIHAGRLDLELEEVDLAALVRDIAARFAPELATSGTRLRVHADTAMPGVWDRSRLDQIVTNLLSNAIKYGEGRPIEIRVEGDAVTARLEVRDQGIGIPAERHARIFRAFERAVSSRHYGGLGLGLHIVNQLVERLGGSVRVESETGRGATFTVELPRRGPSVSPPELVGLHADMKPG</sequence>
<dbReference type="SUPFAM" id="SSF55781">
    <property type="entry name" value="GAF domain-like"/>
    <property type="match status" value="1"/>
</dbReference>
<keyword evidence="17" id="KW-1185">Reference proteome</keyword>
<dbReference type="InterPro" id="IPR036890">
    <property type="entry name" value="HATPase_C_sf"/>
</dbReference>
<gene>
    <name evidence="16" type="ORF">D7V88_20670</name>
</gene>
<dbReference type="GO" id="GO:0005886">
    <property type="term" value="C:plasma membrane"/>
    <property type="evidence" value="ECO:0007669"/>
    <property type="project" value="UniProtKB-SubCell"/>
</dbReference>
<dbReference type="Gene3D" id="1.10.287.130">
    <property type="match status" value="1"/>
</dbReference>
<dbReference type="SUPFAM" id="SSF47384">
    <property type="entry name" value="Homodimeric domain of signal transducing histidine kinase"/>
    <property type="match status" value="1"/>
</dbReference>
<evidence type="ECO:0000313" key="16">
    <source>
        <dbReference type="EMBL" id="RKG85088.1"/>
    </source>
</evidence>
<dbReference type="InterPro" id="IPR013656">
    <property type="entry name" value="PAS_4"/>
</dbReference>
<evidence type="ECO:0000256" key="10">
    <source>
        <dbReference type="ARBA" id="ARBA00023012"/>
    </source>
</evidence>
<dbReference type="Pfam" id="PF13185">
    <property type="entry name" value="GAF_2"/>
    <property type="match status" value="1"/>
</dbReference>
<dbReference type="EMBL" id="RAVZ01000141">
    <property type="protein sequence ID" value="RKG85088.1"/>
    <property type="molecule type" value="Genomic_DNA"/>
</dbReference>
<comment type="catalytic activity">
    <reaction evidence="1">
        <text>ATP + protein L-histidine = ADP + protein N-phospho-L-histidine.</text>
        <dbReference type="EC" id="2.7.13.3"/>
    </reaction>
</comment>
<evidence type="ECO:0000256" key="5">
    <source>
        <dbReference type="ARBA" id="ARBA00022553"/>
    </source>
</evidence>
<dbReference type="InterPro" id="IPR000014">
    <property type="entry name" value="PAS"/>
</dbReference>
<evidence type="ECO:0000256" key="3">
    <source>
        <dbReference type="ARBA" id="ARBA00012438"/>
    </source>
</evidence>
<dbReference type="SMART" id="SM00086">
    <property type="entry name" value="PAC"/>
    <property type="match status" value="1"/>
</dbReference>
<dbReference type="Pfam" id="PF02518">
    <property type="entry name" value="HATPase_c"/>
    <property type="match status" value="1"/>
</dbReference>
<proteinExistence type="predicted"/>
<dbReference type="SMART" id="SM00091">
    <property type="entry name" value="PAS"/>
    <property type="match status" value="2"/>
</dbReference>
<evidence type="ECO:0000256" key="6">
    <source>
        <dbReference type="ARBA" id="ARBA00022679"/>
    </source>
</evidence>
<evidence type="ECO:0000259" key="13">
    <source>
        <dbReference type="PROSITE" id="PS50109"/>
    </source>
</evidence>
<comment type="subcellular location">
    <subcellularLocation>
        <location evidence="2">Cell membrane</location>
    </subcellularLocation>
</comment>
<dbReference type="OrthoDB" id="5481641at2"/>
<evidence type="ECO:0000256" key="4">
    <source>
        <dbReference type="ARBA" id="ARBA00022475"/>
    </source>
</evidence>
<evidence type="ECO:0000259" key="14">
    <source>
        <dbReference type="PROSITE" id="PS50112"/>
    </source>
</evidence>
<dbReference type="GO" id="GO:0009927">
    <property type="term" value="F:histidine phosphotransfer kinase activity"/>
    <property type="evidence" value="ECO:0007669"/>
    <property type="project" value="TreeGrafter"/>
</dbReference>
<dbReference type="InterPro" id="IPR029016">
    <property type="entry name" value="GAF-like_dom_sf"/>
</dbReference>
<keyword evidence="10" id="KW-0902">Two-component regulatory system</keyword>
<evidence type="ECO:0000256" key="2">
    <source>
        <dbReference type="ARBA" id="ARBA00004236"/>
    </source>
</evidence>
<feature type="domain" description="PAC" evidence="15">
    <location>
        <begin position="381"/>
        <end position="433"/>
    </location>
</feature>
<dbReference type="RefSeq" id="WP_120542369.1">
    <property type="nucleotide sequence ID" value="NZ_RAVZ01000141.1"/>
</dbReference>
<dbReference type="Proteomes" id="UP000268094">
    <property type="component" value="Unassembled WGS sequence"/>
</dbReference>
<keyword evidence="4" id="KW-1003">Cell membrane</keyword>
<organism evidence="16 17">
    <name type="scientific">Corallococcus terminator</name>
    <dbReference type="NCBI Taxonomy" id="2316733"/>
    <lineage>
        <taxon>Bacteria</taxon>
        <taxon>Pseudomonadati</taxon>
        <taxon>Myxococcota</taxon>
        <taxon>Myxococcia</taxon>
        <taxon>Myxococcales</taxon>
        <taxon>Cystobacterineae</taxon>
        <taxon>Myxococcaceae</taxon>
        <taxon>Corallococcus</taxon>
    </lineage>
</organism>